<accession>A0AC58SEP3</accession>
<organism evidence="1 2">
    <name type="scientific">Nicotiana tabacum</name>
    <name type="common">Common tobacco</name>
    <dbReference type="NCBI Taxonomy" id="4097"/>
    <lineage>
        <taxon>Eukaryota</taxon>
        <taxon>Viridiplantae</taxon>
        <taxon>Streptophyta</taxon>
        <taxon>Embryophyta</taxon>
        <taxon>Tracheophyta</taxon>
        <taxon>Spermatophyta</taxon>
        <taxon>Magnoliopsida</taxon>
        <taxon>eudicotyledons</taxon>
        <taxon>Gunneridae</taxon>
        <taxon>Pentapetalae</taxon>
        <taxon>asterids</taxon>
        <taxon>lamiids</taxon>
        <taxon>Solanales</taxon>
        <taxon>Solanaceae</taxon>
        <taxon>Nicotianoideae</taxon>
        <taxon>Nicotianeae</taxon>
        <taxon>Nicotiana</taxon>
    </lineage>
</organism>
<reference evidence="2" key="2">
    <citation type="submission" date="2025-08" db="UniProtKB">
        <authorList>
            <consortium name="RefSeq"/>
        </authorList>
    </citation>
    <scope>IDENTIFICATION</scope>
    <source>
        <tissue evidence="2">Leaf</tissue>
    </source>
</reference>
<protein>
    <submittedName>
        <fullName evidence="2">Uncharacterized protein LOC142167182</fullName>
    </submittedName>
</protein>
<dbReference type="RefSeq" id="XP_075083443.1">
    <property type="nucleotide sequence ID" value="XM_075227342.1"/>
</dbReference>
<name>A0AC58SEP3_TOBAC</name>
<evidence type="ECO:0000313" key="1">
    <source>
        <dbReference type="Proteomes" id="UP000790787"/>
    </source>
</evidence>
<reference evidence="1" key="1">
    <citation type="journal article" date="2014" name="Nat. Commun.">
        <title>The tobacco genome sequence and its comparison with those of tomato and potato.</title>
        <authorList>
            <person name="Sierro N."/>
            <person name="Battey J.N."/>
            <person name="Ouadi S."/>
            <person name="Bakaher N."/>
            <person name="Bovet L."/>
            <person name="Willig A."/>
            <person name="Goepfert S."/>
            <person name="Peitsch M.C."/>
            <person name="Ivanov N.V."/>
        </authorList>
    </citation>
    <scope>NUCLEOTIDE SEQUENCE [LARGE SCALE GENOMIC DNA]</scope>
</reference>
<keyword evidence="1" id="KW-1185">Reference proteome</keyword>
<gene>
    <name evidence="2" type="primary">LOC142167182</name>
</gene>
<sequence>MDIFNGNLFNLNVDLISLVLIPHIESTIRYKVKECITSVVHVCWCTIIKRKALLGRKRVFDIVNANWNKSFVVLPRYVFWAFKLSIDGFVHCRPRISIDGIPVYEKYDIKMLIVIGVDANSQIFSLAFSIYANESQETWT</sequence>
<dbReference type="Proteomes" id="UP000790787">
    <property type="component" value="Chromosome 12"/>
</dbReference>
<evidence type="ECO:0000313" key="2">
    <source>
        <dbReference type="RefSeq" id="XP_075083443.1"/>
    </source>
</evidence>
<proteinExistence type="predicted"/>